<dbReference type="SUPFAM" id="SSF56801">
    <property type="entry name" value="Acetyl-CoA synthetase-like"/>
    <property type="match status" value="1"/>
</dbReference>
<dbReference type="InterPro" id="IPR045851">
    <property type="entry name" value="AMP-bd_C_sf"/>
</dbReference>
<feature type="region of interest" description="Disordered" evidence="1">
    <location>
        <begin position="132"/>
        <end position="160"/>
    </location>
</feature>
<evidence type="ECO:0000313" key="5">
    <source>
        <dbReference type="Proteomes" id="UP000000657"/>
    </source>
</evidence>
<dbReference type="Gene3D" id="3.40.50.12780">
    <property type="entry name" value="N-terminal domain of ligase-like"/>
    <property type="match status" value="1"/>
</dbReference>
<dbReference type="InterPro" id="IPR050237">
    <property type="entry name" value="ATP-dep_AMP-bd_enzyme"/>
</dbReference>
<evidence type="ECO:0000256" key="1">
    <source>
        <dbReference type="SAM" id="MobiDB-lite"/>
    </source>
</evidence>
<keyword evidence="5" id="KW-1185">Reference proteome</keyword>
<dbReference type="STRING" id="326424.FRAAL1663"/>
<dbReference type="HOGENOM" id="CLU_000022_59_7_11"/>
<protein>
    <submittedName>
        <fullName evidence="4">Long-chain-fatty-acid--CoA ligase</fullName>
        <ecNumber evidence="4">6.2.1.-</ecNumber>
    </submittedName>
</protein>
<dbReference type="Proteomes" id="UP000000657">
    <property type="component" value="Chromosome"/>
</dbReference>
<dbReference type="OrthoDB" id="9803968at2"/>
<dbReference type="InterPro" id="IPR020845">
    <property type="entry name" value="AMP-binding_CS"/>
</dbReference>
<dbReference type="InterPro" id="IPR042099">
    <property type="entry name" value="ANL_N_sf"/>
</dbReference>
<evidence type="ECO:0000259" key="3">
    <source>
        <dbReference type="Pfam" id="PF13193"/>
    </source>
</evidence>
<dbReference type="RefSeq" id="WP_011602851.1">
    <property type="nucleotide sequence ID" value="NC_008278.1"/>
</dbReference>
<dbReference type="EC" id="6.2.1.-" evidence="4"/>
<dbReference type="InterPro" id="IPR025110">
    <property type="entry name" value="AMP-bd_C"/>
</dbReference>
<dbReference type="Pfam" id="PF13193">
    <property type="entry name" value="AMP-binding_C"/>
    <property type="match status" value="1"/>
</dbReference>
<proteinExistence type="predicted"/>
<evidence type="ECO:0000259" key="2">
    <source>
        <dbReference type="Pfam" id="PF00501"/>
    </source>
</evidence>
<dbReference type="Gene3D" id="3.30.300.30">
    <property type="match status" value="1"/>
</dbReference>
<feature type="compositionally biased region" description="Low complexity" evidence="1">
    <location>
        <begin position="143"/>
        <end position="154"/>
    </location>
</feature>
<keyword evidence="4" id="KW-0436">Ligase</keyword>
<dbReference type="GO" id="GO:0016877">
    <property type="term" value="F:ligase activity, forming carbon-sulfur bonds"/>
    <property type="evidence" value="ECO:0007669"/>
    <property type="project" value="UniProtKB-ARBA"/>
</dbReference>
<feature type="domain" description="AMP-dependent synthetase/ligase" evidence="2">
    <location>
        <begin position="9"/>
        <end position="409"/>
    </location>
</feature>
<dbReference type="PANTHER" id="PTHR43767">
    <property type="entry name" value="LONG-CHAIN-FATTY-ACID--COA LIGASE"/>
    <property type="match status" value="1"/>
</dbReference>
<dbReference type="EMBL" id="CT573213">
    <property type="protein sequence ID" value="CAJ60318.1"/>
    <property type="molecule type" value="Genomic_DNA"/>
</dbReference>
<dbReference type="AlphaFoldDB" id="Q0RQ59"/>
<feature type="domain" description="AMP-binding enzyme C-terminal" evidence="3">
    <location>
        <begin position="458"/>
        <end position="533"/>
    </location>
</feature>
<reference evidence="4 5" key="1">
    <citation type="journal article" date="2007" name="Genome Res.">
        <title>Genome characteristics of facultatively symbiotic Frankia sp. strains reflect host range and host plant biogeography.</title>
        <authorList>
            <person name="Normand P."/>
            <person name="Lapierre P."/>
            <person name="Tisa L.S."/>
            <person name="Gogarten J.P."/>
            <person name="Alloisio N."/>
            <person name="Bagnarol E."/>
            <person name="Bassi C.A."/>
            <person name="Berry A.M."/>
            <person name="Bickhart D.M."/>
            <person name="Choisne N."/>
            <person name="Couloux A."/>
            <person name="Cournoyer B."/>
            <person name="Cruveiller S."/>
            <person name="Daubin V."/>
            <person name="Demange N."/>
            <person name="Francino M.P."/>
            <person name="Goltsman E."/>
            <person name="Huang Y."/>
            <person name="Kopp O.R."/>
            <person name="Labarre L."/>
            <person name="Lapidus A."/>
            <person name="Lavire C."/>
            <person name="Marechal J."/>
            <person name="Martinez M."/>
            <person name="Mastronunzio J.E."/>
            <person name="Mullin B.C."/>
            <person name="Niemann J."/>
            <person name="Pujic P."/>
            <person name="Rawnsley T."/>
            <person name="Rouy Z."/>
            <person name="Schenowitz C."/>
            <person name="Sellstedt A."/>
            <person name="Tavares F."/>
            <person name="Tomkins J.P."/>
            <person name="Vallenet D."/>
            <person name="Valverde C."/>
            <person name="Wall L.G."/>
            <person name="Wang Y."/>
            <person name="Medigue C."/>
            <person name="Benson D.R."/>
        </authorList>
    </citation>
    <scope>NUCLEOTIDE SEQUENCE [LARGE SCALE GENOMIC DNA]</scope>
    <source>
        <strain evidence="5">DSM 45986 / CECT 9034 / ACN14a</strain>
    </source>
</reference>
<evidence type="ECO:0000313" key="4">
    <source>
        <dbReference type="EMBL" id="CAJ60318.1"/>
    </source>
</evidence>
<name>Q0RQ59_FRAAA</name>
<dbReference type="eggNOG" id="COG0318">
    <property type="taxonomic scope" value="Bacteria"/>
</dbReference>
<dbReference type="Pfam" id="PF00501">
    <property type="entry name" value="AMP-binding"/>
    <property type="match status" value="1"/>
</dbReference>
<dbReference type="Gene3D" id="3.40.50.980">
    <property type="match status" value="1"/>
</dbReference>
<dbReference type="PANTHER" id="PTHR43767:SF7">
    <property type="entry name" value="MEDIUM_LONG-CHAIN-FATTY-ACID--COA LIGASE FADD8"/>
    <property type="match status" value="1"/>
</dbReference>
<sequence length="552" mass="59152">MWGTLPEVFDRACLYHAGATALVDGERRLTYRQMREYANRVAHGLAALGVGRGDRVGLLLPNVLEFIPTQHGIWKAGAALVQMPARAAAAGHRATLRQTGATTLIYHERFDDVVAEALAGVPQRPRLIRLAASTPSPAGPGGLADSAGSAGSADSVRRGGPVEAVDSAGLGRLDYAAYFGAQLDGPPATVPREDDEAYVLFTSGSTGEPKGVVTSHETWAHYSITAGLEIGDIRPGEVFAHGAPLTHFTQIFVMPTFLRGGTNVMLPGLDVDLLLGTVQRERVTATAVVPTIVYLLLDHPDRASYDLSSLHTMIYAGAPIAPERLREALAVFGPIFVQTYAGTEPGYVSCLRKEDHRVDSEPGLRRLASAGRPIPYVRVSIQDEADRPLPIGETGEICSRQLGQMLTYLDPTRNAEALRDGWVHTGDIGRLDDDGFLYLVDRKKDMVVSGGFNVFPRQVEDVLLTHPAVAQAAVIGVPHAKWGEAVHAVVVARAGAEVTEADLIAHVRRELGGVPAPKSIEFRAGLPLNAAGKVDKRAIREPHWAGRGRRIG</sequence>
<organism evidence="4 5">
    <name type="scientific">Frankia alni (strain DSM 45986 / CECT 9034 / ACN14a)</name>
    <dbReference type="NCBI Taxonomy" id="326424"/>
    <lineage>
        <taxon>Bacteria</taxon>
        <taxon>Bacillati</taxon>
        <taxon>Actinomycetota</taxon>
        <taxon>Actinomycetes</taxon>
        <taxon>Frankiales</taxon>
        <taxon>Frankiaceae</taxon>
        <taxon>Frankia</taxon>
    </lineage>
</organism>
<accession>Q0RQ59</accession>
<gene>
    <name evidence="4" type="ordered locus">FRAAL1663</name>
</gene>
<dbReference type="KEGG" id="fal:FRAAL1663"/>
<dbReference type="InterPro" id="IPR000873">
    <property type="entry name" value="AMP-dep_synth/lig_dom"/>
</dbReference>
<dbReference type="PROSITE" id="PS00455">
    <property type="entry name" value="AMP_BINDING"/>
    <property type="match status" value="1"/>
</dbReference>